<dbReference type="Gene3D" id="3.40.190.170">
    <property type="entry name" value="Bacterial extracellular solute-binding protein, family 7"/>
    <property type="match status" value="1"/>
</dbReference>
<accession>A0ABX7FH29</accession>
<geneLocation type="plasmid" evidence="4 5">
    <name>p-SCP4</name>
</geneLocation>
<dbReference type="InterPro" id="IPR018389">
    <property type="entry name" value="DctP_fam"/>
</dbReference>
<dbReference type="Proteomes" id="UP000596387">
    <property type="component" value="Plasmid p-SCP4"/>
</dbReference>
<evidence type="ECO:0008006" key="6">
    <source>
        <dbReference type="Google" id="ProtNLM"/>
    </source>
</evidence>
<sequence length="298" mass="32776">MLMASGYPEDNFMTVNIRMFLDEITETAEIAVDLKPNGALIPLNSIKGAVQKGQVQLGEVRLGVHANEEPMLDLAGVPFVAPDYPTVWLLKDMQKDYVSDWFDSQGLVLLYQAPWPGAGFYTKGPMDSLEAIQGKRLRIPNTPIQSMGNLMGYNAVLLPFAEVPQAFSTGLIDAMFTSPQTGIDIQAWDHTDHFTYVGASLATNAVFMNRRAFDALTPDQQTAVRTAAARAELRGWEMSAAATEAQIVSLREQGMTIGTLPEDIAAKLDEIAPQLVQDWLNIASPEAAEVYHRYQALR</sequence>
<dbReference type="PANTHER" id="PTHR33376:SF4">
    <property type="entry name" value="SIALIC ACID-BINDING PERIPLASMIC PROTEIN SIAP"/>
    <property type="match status" value="1"/>
</dbReference>
<organism evidence="4 5">
    <name type="scientific">Ponticoccus alexandrii</name>
    <dbReference type="NCBI Taxonomy" id="1943633"/>
    <lineage>
        <taxon>Bacteria</taxon>
        <taxon>Pseudomonadati</taxon>
        <taxon>Pseudomonadota</taxon>
        <taxon>Alphaproteobacteria</taxon>
        <taxon>Rhodobacterales</taxon>
        <taxon>Roseobacteraceae</taxon>
        <taxon>Ponticoccus</taxon>
    </lineage>
</organism>
<dbReference type="PANTHER" id="PTHR33376">
    <property type="match status" value="1"/>
</dbReference>
<keyword evidence="3" id="KW-0574">Periplasm</keyword>
<evidence type="ECO:0000256" key="1">
    <source>
        <dbReference type="ARBA" id="ARBA00004418"/>
    </source>
</evidence>
<evidence type="ECO:0000313" key="5">
    <source>
        <dbReference type="Proteomes" id="UP000596387"/>
    </source>
</evidence>
<dbReference type="EMBL" id="CP047170">
    <property type="protein sequence ID" value="QRF69371.1"/>
    <property type="molecule type" value="Genomic_DNA"/>
</dbReference>
<proteinExistence type="predicted"/>
<dbReference type="Pfam" id="PF03480">
    <property type="entry name" value="DctP"/>
    <property type="match status" value="1"/>
</dbReference>
<keyword evidence="4" id="KW-0614">Plasmid</keyword>
<keyword evidence="5" id="KW-1185">Reference proteome</keyword>
<name>A0ABX7FH29_9RHOB</name>
<evidence type="ECO:0000256" key="2">
    <source>
        <dbReference type="ARBA" id="ARBA00022729"/>
    </source>
</evidence>
<comment type="subcellular location">
    <subcellularLocation>
        <location evidence="1">Periplasm</location>
    </subcellularLocation>
</comment>
<dbReference type="InterPro" id="IPR038404">
    <property type="entry name" value="TRAP_DctP_sf"/>
</dbReference>
<evidence type="ECO:0000256" key="3">
    <source>
        <dbReference type="ARBA" id="ARBA00022764"/>
    </source>
</evidence>
<dbReference type="NCBIfam" id="NF037995">
    <property type="entry name" value="TRAP_S1"/>
    <property type="match status" value="1"/>
</dbReference>
<reference evidence="4 5" key="1">
    <citation type="submission" date="2019-12" db="EMBL/GenBank/DDBJ databases">
        <title>Complete Genome Sequence of a Quorum-Sensing Bacterium,Rhodobacteraceae bacterium C31, Isolated from a marine microalgae symbiotic bacteria.</title>
        <authorList>
            <person name="Zhang Y."/>
        </authorList>
    </citation>
    <scope>NUCLEOTIDE SEQUENCE [LARGE SCALE GENOMIC DNA]</scope>
    <source>
        <strain evidence="4 5">C31</strain>
        <plasmid evidence="4 5">p-SCP4</plasmid>
    </source>
</reference>
<protein>
    <recommendedName>
        <fullName evidence="6">C4-dicarboxylate ABC transporter substrate-binding protein</fullName>
    </recommendedName>
</protein>
<evidence type="ECO:0000313" key="4">
    <source>
        <dbReference type="EMBL" id="QRF69371.1"/>
    </source>
</evidence>
<keyword evidence="2" id="KW-0732">Signal</keyword>
<gene>
    <name evidence="4" type="ORF">GQA70_21645</name>
</gene>